<reference evidence="2 3" key="1">
    <citation type="journal article" date="2023" name="Mol. Biol. Evol.">
        <title>Genomics of Secondarily Temperate Adaptation in the Only Non-Antarctic Icefish.</title>
        <authorList>
            <person name="Rivera-Colon A.G."/>
            <person name="Rayamajhi N."/>
            <person name="Minhas B.F."/>
            <person name="Madrigal G."/>
            <person name="Bilyk K.T."/>
            <person name="Yoon V."/>
            <person name="Hune M."/>
            <person name="Gregory S."/>
            <person name="Cheng C.H.C."/>
            <person name="Catchen J.M."/>
        </authorList>
    </citation>
    <scope>NUCLEOTIDE SEQUENCE [LARGE SCALE GENOMIC DNA]</scope>
    <source>
        <strain evidence="2">JC2023a</strain>
    </source>
</reference>
<comment type="caution">
    <text evidence="2">The sequence shown here is derived from an EMBL/GenBank/DDBJ whole genome shotgun (WGS) entry which is preliminary data.</text>
</comment>
<gene>
    <name evidence="2" type="ORF">CesoFtcFv8_020849</name>
</gene>
<evidence type="ECO:0000256" key="1">
    <source>
        <dbReference type="SAM" id="MobiDB-lite"/>
    </source>
</evidence>
<name>A0AAN8GKG9_9TELE</name>
<accession>A0AAN8GKG9</accession>
<sequence>MRISGLDYRRPNATHLARDNGTLTAALRLPDPRTLHRTALRRHARRWRADLSQPQQNEPPTAHRHAARYNGPPTRK</sequence>
<proteinExistence type="predicted"/>
<dbReference type="EMBL" id="JAULUE010002062">
    <property type="protein sequence ID" value="KAK5882244.1"/>
    <property type="molecule type" value="Genomic_DNA"/>
</dbReference>
<evidence type="ECO:0000313" key="2">
    <source>
        <dbReference type="EMBL" id="KAK5882244.1"/>
    </source>
</evidence>
<dbReference type="AlphaFoldDB" id="A0AAN8GKG9"/>
<organism evidence="2 3">
    <name type="scientific">Champsocephalus esox</name>
    <name type="common">pike icefish</name>
    <dbReference type="NCBI Taxonomy" id="159716"/>
    <lineage>
        <taxon>Eukaryota</taxon>
        <taxon>Metazoa</taxon>
        <taxon>Chordata</taxon>
        <taxon>Craniata</taxon>
        <taxon>Vertebrata</taxon>
        <taxon>Euteleostomi</taxon>
        <taxon>Actinopterygii</taxon>
        <taxon>Neopterygii</taxon>
        <taxon>Teleostei</taxon>
        <taxon>Neoteleostei</taxon>
        <taxon>Acanthomorphata</taxon>
        <taxon>Eupercaria</taxon>
        <taxon>Perciformes</taxon>
        <taxon>Notothenioidei</taxon>
        <taxon>Channichthyidae</taxon>
        <taxon>Champsocephalus</taxon>
    </lineage>
</organism>
<protein>
    <submittedName>
        <fullName evidence="2">Uncharacterized protein</fullName>
    </submittedName>
</protein>
<dbReference type="Proteomes" id="UP001335648">
    <property type="component" value="Unassembled WGS sequence"/>
</dbReference>
<feature type="region of interest" description="Disordered" evidence="1">
    <location>
        <begin position="46"/>
        <end position="76"/>
    </location>
</feature>
<evidence type="ECO:0000313" key="3">
    <source>
        <dbReference type="Proteomes" id="UP001335648"/>
    </source>
</evidence>
<keyword evidence="3" id="KW-1185">Reference proteome</keyword>